<accession>A0A6J0BKP1</accession>
<dbReference type="SUPFAM" id="SSF54373">
    <property type="entry name" value="FAD-linked reductases, C-terminal domain"/>
    <property type="match status" value="1"/>
</dbReference>
<keyword evidence="3" id="KW-0285">Flavoprotein</keyword>
<comment type="similarity">
    <text evidence="2">Belongs to the DAMOX/DASOX family.</text>
</comment>
<evidence type="ECO:0000313" key="9">
    <source>
        <dbReference type="RefSeq" id="XP_015515244.1"/>
    </source>
</evidence>
<keyword evidence="4 6" id="KW-0274">FAD</keyword>
<evidence type="ECO:0000256" key="6">
    <source>
        <dbReference type="PIRSR" id="PIRSR000189-1"/>
    </source>
</evidence>
<feature type="binding site" evidence="6">
    <location>
        <begin position="45"/>
        <end position="47"/>
    </location>
    <ligand>
        <name>FAD</name>
        <dbReference type="ChEBI" id="CHEBI:57692"/>
    </ligand>
</feature>
<keyword evidence="8" id="KW-1185">Reference proteome</keyword>
<evidence type="ECO:0000256" key="1">
    <source>
        <dbReference type="ARBA" id="ARBA00001974"/>
    </source>
</evidence>
<dbReference type="InterPro" id="IPR006181">
    <property type="entry name" value="D-amino_acid_oxidase_CS"/>
</dbReference>
<feature type="binding site" evidence="6">
    <location>
        <begin position="40"/>
        <end position="41"/>
    </location>
    <ligand>
        <name>FAD</name>
        <dbReference type="ChEBI" id="CHEBI:57692"/>
    </ligand>
</feature>
<dbReference type="Proteomes" id="UP000829291">
    <property type="component" value="Chromosome 1"/>
</dbReference>
<evidence type="ECO:0000256" key="4">
    <source>
        <dbReference type="ARBA" id="ARBA00022827"/>
    </source>
</evidence>
<dbReference type="FunCoup" id="A0A6J0BKP1">
    <property type="interactions" value="326"/>
</dbReference>
<organism evidence="9">
    <name type="scientific">Neodiprion lecontei</name>
    <name type="common">Redheaded pine sawfly</name>
    <dbReference type="NCBI Taxonomy" id="441921"/>
    <lineage>
        <taxon>Eukaryota</taxon>
        <taxon>Metazoa</taxon>
        <taxon>Ecdysozoa</taxon>
        <taxon>Arthropoda</taxon>
        <taxon>Hexapoda</taxon>
        <taxon>Insecta</taxon>
        <taxon>Pterygota</taxon>
        <taxon>Neoptera</taxon>
        <taxon>Endopterygota</taxon>
        <taxon>Hymenoptera</taxon>
        <taxon>Tenthredinoidea</taxon>
        <taxon>Diprionidae</taxon>
        <taxon>Diprioninae</taxon>
        <taxon>Neodiprion</taxon>
    </lineage>
</organism>
<feature type="binding site" evidence="6">
    <location>
        <position position="183"/>
    </location>
    <ligand>
        <name>FAD</name>
        <dbReference type="ChEBI" id="CHEBI:57692"/>
    </ligand>
</feature>
<dbReference type="AlphaFoldDB" id="A0A6J0BKP1"/>
<reference evidence="9" key="1">
    <citation type="submission" date="2025-08" db="UniProtKB">
        <authorList>
            <consortium name="RefSeq"/>
        </authorList>
    </citation>
    <scope>IDENTIFICATION</scope>
    <source>
        <tissue evidence="9">Thorax and Abdomen</tissue>
    </source>
</reference>
<evidence type="ECO:0000256" key="2">
    <source>
        <dbReference type="ARBA" id="ARBA00006730"/>
    </source>
</evidence>
<evidence type="ECO:0000256" key="5">
    <source>
        <dbReference type="ARBA" id="ARBA00023002"/>
    </source>
</evidence>
<dbReference type="PROSITE" id="PS00677">
    <property type="entry name" value="DAO"/>
    <property type="match status" value="1"/>
</dbReference>
<dbReference type="GO" id="GO:0019478">
    <property type="term" value="P:D-amino acid catabolic process"/>
    <property type="evidence" value="ECO:0007669"/>
    <property type="project" value="TreeGrafter"/>
</dbReference>
<dbReference type="KEGG" id="nlo:107220943"/>
<feature type="domain" description="FAD dependent oxidoreductase" evidence="7">
    <location>
        <begin position="2"/>
        <end position="323"/>
    </location>
</feature>
<dbReference type="PANTHER" id="PTHR11530:SF17">
    <property type="entry name" value="RE49860P"/>
    <property type="match status" value="1"/>
</dbReference>
<comment type="cofactor">
    <cofactor evidence="1 6">
        <name>FAD</name>
        <dbReference type="ChEBI" id="CHEBI:57692"/>
    </cofactor>
</comment>
<dbReference type="SUPFAM" id="SSF51971">
    <property type="entry name" value="Nucleotide-binding domain"/>
    <property type="match status" value="1"/>
</dbReference>
<evidence type="ECO:0000256" key="3">
    <source>
        <dbReference type="ARBA" id="ARBA00022630"/>
    </source>
</evidence>
<dbReference type="GO" id="GO:0005737">
    <property type="term" value="C:cytoplasm"/>
    <property type="evidence" value="ECO:0007669"/>
    <property type="project" value="TreeGrafter"/>
</dbReference>
<dbReference type="InterPro" id="IPR023209">
    <property type="entry name" value="DAO"/>
</dbReference>
<gene>
    <name evidence="9" type="primary">LOC107220943</name>
</gene>
<dbReference type="PIRSF" id="PIRSF000189">
    <property type="entry name" value="D-aa_oxidase"/>
    <property type="match status" value="1"/>
</dbReference>
<sequence>MKIAVIGGGIVGLTTSLELKQSEFRNADITIFASSFNDTTSHVAAGLFRVGNAFSGPTEDVTRKWVKDAYEYYDNIRKSPEAAIAGITEVSGYIFAKSNPNLVENRWLPGLVPVYRKAKIDEFELVGGEWNYGTFFTTLLTECTLHLPWTTLKLQETGVKLIEKKINSINELSPSFDLVINCTGMGARYLCNDRRLVPIRGQVAKVKAPWIKTCFYGELDTYIIPGFNGICTLGGVRSFESESNVICPHEYAAIRERCNKLVPSLAKGETIKHLTGIRPHRETVRVEPEQSPSYGKMKVVHNYGHGGYGVCTAPGTAKYAVHWAKEFQISSSKL</sequence>
<feature type="binding site" evidence="6">
    <location>
        <position position="307"/>
    </location>
    <ligand>
        <name>D-dopa</name>
        <dbReference type="ChEBI" id="CHEBI:149689"/>
    </ligand>
</feature>
<dbReference type="GeneID" id="107220943"/>
<protein>
    <submittedName>
        <fullName evidence="9">D-amino-acid oxidase</fullName>
    </submittedName>
</protein>
<dbReference type="GO" id="GO:0071949">
    <property type="term" value="F:FAD binding"/>
    <property type="evidence" value="ECO:0007669"/>
    <property type="project" value="InterPro"/>
</dbReference>
<feature type="binding site" evidence="6">
    <location>
        <position position="278"/>
    </location>
    <ligand>
        <name>D-dopa</name>
        <dbReference type="ChEBI" id="CHEBI:149689"/>
    </ligand>
</feature>
<evidence type="ECO:0000313" key="8">
    <source>
        <dbReference type="Proteomes" id="UP000829291"/>
    </source>
</evidence>
<feature type="binding site" evidence="6">
    <location>
        <position position="222"/>
    </location>
    <ligand>
        <name>D-dopa</name>
        <dbReference type="ChEBI" id="CHEBI:149689"/>
    </ligand>
</feature>
<dbReference type="InParanoid" id="A0A6J0BKP1"/>
<dbReference type="RefSeq" id="XP_015515244.1">
    <property type="nucleotide sequence ID" value="XM_015659758.2"/>
</dbReference>
<evidence type="ECO:0000259" key="7">
    <source>
        <dbReference type="Pfam" id="PF01266"/>
    </source>
</evidence>
<dbReference type="PANTHER" id="PTHR11530">
    <property type="entry name" value="D-AMINO ACID OXIDASE"/>
    <property type="match status" value="1"/>
</dbReference>
<keyword evidence="5" id="KW-0560">Oxidoreductase</keyword>
<dbReference type="InterPro" id="IPR006076">
    <property type="entry name" value="FAD-dep_OxRdtase"/>
</dbReference>
<dbReference type="OrthoDB" id="2015447at2759"/>
<dbReference type="Pfam" id="PF01266">
    <property type="entry name" value="DAO"/>
    <property type="match status" value="1"/>
</dbReference>
<dbReference type="GO" id="GO:0003884">
    <property type="term" value="F:D-amino-acid oxidase activity"/>
    <property type="evidence" value="ECO:0007669"/>
    <property type="project" value="InterPro"/>
</dbReference>
<dbReference type="CTD" id="36128"/>
<name>A0A6J0BKP1_NEOLC</name>
<dbReference type="Gene3D" id="3.40.50.720">
    <property type="entry name" value="NAD(P)-binding Rossmann-like Domain"/>
    <property type="match status" value="1"/>
</dbReference>
<proteinExistence type="inferred from homology"/>
<dbReference type="Gene3D" id="3.30.9.10">
    <property type="entry name" value="D-Amino Acid Oxidase, subunit A, domain 2"/>
    <property type="match status" value="1"/>
</dbReference>